<organism evidence="2 3">
    <name type="scientific">Caulobacter endophyticus</name>
    <dbReference type="NCBI Taxonomy" id="2172652"/>
    <lineage>
        <taxon>Bacteria</taxon>
        <taxon>Pseudomonadati</taxon>
        <taxon>Pseudomonadota</taxon>
        <taxon>Alphaproteobacteria</taxon>
        <taxon>Caulobacterales</taxon>
        <taxon>Caulobacteraceae</taxon>
        <taxon>Caulobacter</taxon>
    </lineage>
</organism>
<evidence type="ECO:0000313" key="3">
    <source>
        <dbReference type="Proteomes" id="UP000245073"/>
    </source>
</evidence>
<comment type="caution">
    <text evidence="2">The sequence shown here is derived from an EMBL/GenBank/DDBJ whole genome shotgun (WGS) entry which is preliminary data.</text>
</comment>
<name>A0A2T9K4J6_9CAUL</name>
<evidence type="ECO:0000256" key="1">
    <source>
        <dbReference type="SAM" id="MobiDB-lite"/>
    </source>
</evidence>
<dbReference type="AlphaFoldDB" id="A0A2T9K4J6"/>
<keyword evidence="3" id="KW-1185">Reference proteome</keyword>
<feature type="region of interest" description="Disordered" evidence="1">
    <location>
        <begin position="98"/>
        <end position="129"/>
    </location>
</feature>
<sequence>MISSLGWIWEAGMTRRIGLAALAALLLASGGARAGEAAIGELIGLSPVEVRARLTGAPADAPLARGFEVARDGGADAYFTLDVLVADPRALHRRMLQRTHGDEPYDPDVPSCRSRLASEPRPPAAGDPVLAFRDGRLAAVLRPARAPPRSPAPSIDDRKAYERWIRQASIGPFQTGLGQLPLEDGAGFLGRWEAGRLTASERLSVDCAPLPRRPPITAPTKRRPLNNSDMQGLALLPFAVQLPGMNRDRARARDSGAATLASLGLGQRLPQDPKAFAASREGLRWHASARPGYGVLTVDLGGGRTRNLSDARDAVLVGVRDGAVTWISPPDGAGPRAGLLCIDAQGLAGAPRPGCHDWGNYRP</sequence>
<reference evidence="2 3" key="1">
    <citation type="submission" date="2018-04" db="EMBL/GenBank/DDBJ databases">
        <title>The genome sequence of Caulobacter sp. 744.</title>
        <authorList>
            <person name="Gao J."/>
            <person name="Sun J."/>
        </authorList>
    </citation>
    <scope>NUCLEOTIDE SEQUENCE [LARGE SCALE GENOMIC DNA]</scope>
    <source>
        <strain evidence="2 3">774</strain>
    </source>
</reference>
<gene>
    <name evidence="2" type="ORF">DDF67_08080</name>
</gene>
<dbReference type="EMBL" id="QDKQ01000033">
    <property type="protein sequence ID" value="PVM90910.1"/>
    <property type="molecule type" value="Genomic_DNA"/>
</dbReference>
<evidence type="ECO:0000313" key="2">
    <source>
        <dbReference type="EMBL" id="PVM90910.1"/>
    </source>
</evidence>
<protein>
    <submittedName>
        <fullName evidence="2">Uncharacterized protein</fullName>
    </submittedName>
</protein>
<dbReference type="Proteomes" id="UP000245073">
    <property type="component" value="Unassembled WGS sequence"/>
</dbReference>
<accession>A0A2T9K4J6</accession>
<proteinExistence type="predicted"/>
<feature type="region of interest" description="Disordered" evidence="1">
    <location>
        <begin position="208"/>
        <end position="228"/>
    </location>
</feature>